<keyword evidence="4" id="KW-1185">Reference proteome</keyword>
<feature type="region of interest" description="Disordered" evidence="1">
    <location>
        <begin position="659"/>
        <end position="694"/>
    </location>
</feature>
<feature type="signal peptide" evidence="2">
    <location>
        <begin position="1"/>
        <end position="22"/>
    </location>
</feature>
<feature type="region of interest" description="Disordered" evidence="1">
    <location>
        <begin position="171"/>
        <end position="195"/>
    </location>
</feature>
<feature type="chain" id="PRO_5042888432" evidence="2">
    <location>
        <begin position="23"/>
        <end position="694"/>
    </location>
</feature>
<reference evidence="3" key="1">
    <citation type="journal article" date="2023" name="Mol. Phylogenet. Evol.">
        <title>Genome-scale phylogeny and comparative genomics of the fungal order Sordariales.</title>
        <authorList>
            <person name="Hensen N."/>
            <person name="Bonometti L."/>
            <person name="Westerberg I."/>
            <person name="Brannstrom I.O."/>
            <person name="Guillou S."/>
            <person name="Cros-Aarteil S."/>
            <person name="Calhoun S."/>
            <person name="Haridas S."/>
            <person name="Kuo A."/>
            <person name="Mondo S."/>
            <person name="Pangilinan J."/>
            <person name="Riley R."/>
            <person name="LaButti K."/>
            <person name="Andreopoulos B."/>
            <person name="Lipzen A."/>
            <person name="Chen C."/>
            <person name="Yan M."/>
            <person name="Daum C."/>
            <person name="Ng V."/>
            <person name="Clum A."/>
            <person name="Steindorff A."/>
            <person name="Ohm R.A."/>
            <person name="Martin F."/>
            <person name="Silar P."/>
            <person name="Natvig D.O."/>
            <person name="Lalanne C."/>
            <person name="Gautier V."/>
            <person name="Ament-Velasquez S.L."/>
            <person name="Kruys A."/>
            <person name="Hutchinson M.I."/>
            <person name="Powell A.J."/>
            <person name="Barry K."/>
            <person name="Miller A.N."/>
            <person name="Grigoriev I.V."/>
            <person name="Debuchy R."/>
            <person name="Gladieux P."/>
            <person name="Hiltunen Thoren M."/>
            <person name="Johannesson H."/>
        </authorList>
    </citation>
    <scope>NUCLEOTIDE SEQUENCE</scope>
    <source>
        <strain evidence="3">PSN309</strain>
    </source>
</reference>
<feature type="compositionally biased region" description="Low complexity" evidence="1">
    <location>
        <begin position="365"/>
        <end position="376"/>
    </location>
</feature>
<reference evidence="3" key="2">
    <citation type="submission" date="2023-05" db="EMBL/GenBank/DDBJ databases">
        <authorList>
            <consortium name="Lawrence Berkeley National Laboratory"/>
            <person name="Steindorff A."/>
            <person name="Hensen N."/>
            <person name="Bonometti L."/>
            <person name="Westerberg I."/>
            <person name="Brannstrom I.O."/>
            <person name="Guillou S."/>
            <person name="Cros-Aarteil S."/>
            <person name="Calhoun S."/>
            <person name="Haridas S."/>
            <person name="Kuo A."/>
            <person name="Mondo S."/>
            <person name="Pangilinan J."/>
            <person name="Riley R."/>
            <person name="Labutti K."/>
            <person name="Andreopoulos B."/>
            <person name="Lipzen A."/>
            <person name="Chen C."/>
            <person name="Yanf M."/>
            <person name="Daum C."/>
            <person name="Ng V."/>
            <person name="Clum A."/>
            <person name="Ohm R."/>
            <person name="Martin F."/>
            <person name="Silar P."/>
            <person name="Natvig D."/>
            <person name="Lalanne C."/>
            <person name="Gautier V."/>
            <person name="Ament-Velasquez S.L."/>
            <person name="Kruys A."/>
            <person name="Hutchinson M.I."/>
            <person name="Powell A.J."/>
            <person name="Barry K."/>
            <person name="Miller A.N."/>
            <person name="Grigoriev I.V."/>
            <person name="Debuchy R."/>
            <person name="Gladieux P."/>
            <person name="Thoren M.H."/>
            <person name="Johannesson H."/>
        </authorList>
    </citation>
    <scope>NUCLEOTIDE SEQUENCE</scope>
    <source>
        <strain evidence="3">PSN309</strain>
    </source>
</reference>
<feature type="compositionally biased region" description="Low complexity" evidence="1">
    <location>
        <begin position="173"/>
        <end position="182"/>
    </location>
</feature>
<keyword evidence="2" id="KW-0732">Signal</keyword>
<evidence type="ECO:0000256" key="1">
    <source>
        <dbReference type="SAM" id="MobiDB-lite"/>
    </source>
</evidence>
<feature type="compositionally biased region" description="Low complexity" evidence="1">
    <location>
        <begin position="437"/>
        <end position="456"/>
    </location>
</feature>
<sequence>MRLLNPGLGLFVLGIRLPRALGAVRLDLGPRNVQVAEITEGAEINLEKHEILFDDGGDFDLPMRCKPANGKVLTLSNDKKWGACCAPGSHLLGSPETAFDCCGDGHELVGHKETSKYSCCPAGQAFDGTKCFDPTPPPPQEQEPGKCPNGKVLVDGKCVCPEGTMDVNNNCVPDDQNNGQQQPSPPQPKPGQCDSEIQADGQRRLPRLQQEVACTDSSSVNPGDGIRIMDLYGEANSGKNPNQWLNNAKNGGHIGRTDKYPDAGVFTISKWTEGMYCISGLESGVGPTCPSDAPALTFNTLDKESCMPAELVPVPCNIRDPANNCLWSGTNKPCPPGHACVPAPGGVLPGLTPGGFPPGPGGPNGQWPNNNSPNNGGPNGNGNPNGNGWPPNNSGPNGNGGPGPNNGGWPPNPNGNGNPNGQWPNNGGPNNGGPNNGGPNNNGWPPNNGNGNPNGNAGTPSCPPGQPWRDGSCIQPITDCAERAHPEFGDTSYNPSNFPCSAGRERPCRGAQLQDWKPAKLPWTGKHPQPGPPQPFVTEINFDEDVIMSIVDVEAQSEHFLIKLDGEFWGETGGERGYKNQYVGNYNDAEWCLLNGYTRGYFRIPKGKHTIQIEWPQGTGKYKNEGGGNWWYGIAKYRFDKLCDPNQCLPECVEEQNAKAEEKRKKLREEGKWPPAIQRQQGGGDGSQKPMGVY</sequence>
<gene>
    <name evidence="3" type="ORF">QBC35DRAFT_384308</name>
</gene>
<protein>
    <submittedName>
        <fullName evidence="3">Uncharacterized protein</fullName>
    </submittedName>
</protein>
<feature type="compositionally biased region" description="Low complexity" evidence="1">
    <location>
        <begin position="414"/>
        <end position="428"/>
    </location>
</feature>
<evidence type="ECO:0000313" key="4">
    <source>
        <dbReference type="Proteomes" id="UP001302126"/>
    </source>
</evidence>
<organism evidence="3 4">
    <name type="scientific">Podospora australis</name>
    <dbReference type="NCBI Taxonomy" id="1536484"/>
    <lineage>
        <taxon>Eukaryota</taxon>
        <taxon>Fungi</taxon>
        <taxon>Dikarya</taxon>
        <taxon>Ascomycota</taxon>
        <taxon>Pezizomycotina</taxon>
        <taxon>Sordariomycetes</taxon>
        <taxon>Sordariomycetidae</taxon>
        <taxon>Sordariales</taxon>
        <taxon>Podosporaceae</taxon>
        <taxon>Podospora</taxon>
    </lineage>
</organism>
<dbReference type="Proteomes" id="UP001302126">
    <property type="component" value="Unassembled WGS sequence"/>
</dbReference>
<name>A0AAN6WTC5_9PEZI</name>
<evidence type="ECO:0000256" key="2">
    <source>
        <dbReference type="SAM" id="SignalP"/>
    </source>
</evidence>
<dbReference type="AlphaFoldDB" id="A0AAN6WTC5"/>
<proteinExistence type="predicted"/>
<accession>A0AAN6WTC5</accession>
<feature type="compositionally biased region" description="Low complexity" evidence="1">
    <location>
        <begin position="386"/>
        <end position="396"/>
    </location>
</feature>
<evidence type="ECO:0000313" key="3">
    <source>
        <dbReference type="EMBL" id="KAK4187739.1"/>
    </source>
</evidence>
<comment type="caution">
    <text evidence="3">The sequence shown here is derived from an EMBL/GenBank/DDBJ whole genome shotgun (WGS) entry which is preliminary data.</text>
</comment>
<feature type="region of interest" description="Disordered" evidence="1">
    <location>
        <begin position="351"/>
        <end position="474"/>
    </location>
</feature>
<feature type="compositionally biased region" description="Basic and acidic residues" evidence="1">
    <location>
        <begin position="659"/>
        <end position="672"/>
    </location>
</feature>
<dbReference type="EMBL" id="MU864398">
    <property type="protein sequence ID" value="KAK4187739.1"/>
    <property type="molecule type" value="Genomic_DNA"/>
</dbReference>
<feature type="compositionally biased region" description="Gly residues" evidence="1">
    <location>
        <begin position="397"/>
        <end position="406"/>
    </location>
</feature>